<dbReference type="Proteomes" id="UP000199572">
    <property type="component" value="Unassembled WGS sequence"/>
</dbReference>
<evidence type="ECO:0000313" key="2">
    <source>
        <dbReference type="Proteomes" id="UP000199572"/>
    </source>
</evidence>
<dbReference type="EMBL" id="FOGG01000042">
    <property type="protein sequence ID" value="SES20277.1"/>
    <property type="molecule type" value="Genomic_DNA"/>
</dbReference>
<organism evidence="1 2">
    <name type="scientific">Pedobacter rhizosphaerae</name>
    <dbReference type="NCBI Taxonomy" id="390241"/>
    <lineage>
        <taxon>Bacteria</taxon>
        <taxon>Pseudomonadati</taxon>
        <taxon>Bacteroidota</taxon>
        <taxon>Sphingobacteriia</taxon>
        <taxon>Sphingobacteriales</taxon>
        <taxon>Sphingobacteriaceae</taxon>
        <taxon>Pedobacter</taxon>
    </lineage>
</organism>
<sequence length="108" mass="12441">MNKTLVITILSFVFYFVHTHSVSAQIPDSLRYRAQQGQYRLLLRTDILTARKVAEIEGRYRDSISLVLERLDLDAPAKHSLMIGLDSMRVEKLKRILTTAQLGRLLKN</sequence>
<dbReference type="OrthoDB" id="10004030at2"/>
<dbReference type="STRING" id="390241.SAMN04488023_14220"/>
<gene>
    <name evidence="1" type="ORF">SAMN04488023_14220</name>
</gene>
<proteinExistence type="predicted"/>
<protein>
    <submittedName>
        <fullName evidence="1">Uncharacterized protein</fullName>
    </submittedName>
</protein>
<reference evidence="1 2" key="1">
    <citation type="submission" date="2016-10" db="EMBL/GenBank/DDBJ databases">
        <authorList>
            <person name="de Groot N.N."/>
        </authorList>
    </citation>
    <scope>NUCLEOTIDE SEQUENCE [LARGE SCALE GENOMIC DNA]</scope>
    <source>
        <strain evidence="1 2">DSM 18610</strain>
    </source>
</reference>
<accession>A0A1H9VGB3</accession>
<name>A0A1H9VGB3_9SPHI</name>
<dbReference type="AlphaFoldDB" id="A0A1H9VGB3"/>
<evidence type="ECO:0000313" key="1">
    <source>
        <dbReference type="EMBL" id="SES20277.1"/>
    </source>
</evidence>
<keyword evidence="2" id="KW-1185">Reference proteome</keyword>
<dbReference type="RefSeq" id="WP_090888679.1">
    <property type="nucleotide sequence ID" value="NZ_FOGG01000042.1"/>
</dbReference>